<proteinExistence type="predicted"/>
<name>A0A3D9UGI5_9GAMM</name>
<dbReference type="Proteomes" id="UP000256294">
    <property type="component" value="Unassembled WGS sequence"/>
</dbReference>
<comment type="caution">
    <text evidence="1">The sequence shown here is derived from an EMBL/GenBank/DDBJ whole genome shotgun (WGS) entry which is preliminary data.</text>
</comment>
<protein>
    <submittedName>
        <fullName evidence="1">Uncharacterized protein</fullName>
    </submittedName>
</protein>
<evidence type="ECO:0000313" key="1">
    <source>
        <dbReference type="EMBL" id="REF28377.1"/>
    </source>
</evidence>
<reference evidence="1 2" key="1">
    <citation type="submission" date="2018-08" db="EMBL/GenBank/DDBJ databases">
        <title>Genomic Encyclopedia of Archaeal and Bacterial Type Strains, Phase II (KMG-II): from individual species to whole genera.</title>
        <authorList>
            <person name="Goeker M."/>
        </authorList>
    </citation>
    <scope>NUCLEOTIDE SEQUENCE [LARGE SCALE GENOMIC DNA]</scope>
    <source>
        <strain evidence="1 2">DSM 17905</strain>
    </source>
</reference>
<accession>A0A3D9UGI5</accession>
<dbReference type="RefSeq" id="WP_115827107.1">
    <property type="nucleotide sequence ID" value="NZ_QTUB01000001.1"/>
</dbReference>
<dbReference type="EMBL" id="QTUB01000001">
    <property type="protein sequence ID" value="REF28377.1"/>
    <property type="molecule type" value="Genomic_DNA"/>
</dbReference>
<evidence type="ECO:0000313" key="2">
    <source>
        <dbReference type="Proteomes" id="UP000256294"/>
    </source>
</evidence>
<gene>
    <name evidence="1" type="ORF">BDD26_3273</name>
</gene>
<organism evidence="1 2">
    <name type="scientific">Xenorhabdus cabanillasii</name>
    <dbReference type="NCBI Taxonomy" id="351673"/>
    <lineage>
        <taxon>Bacteria</taxon>
        <taxon>Pseudomonadati</taxon>
        <taxon>Pseudomonadota</taxon>
        <taxon>Gammaproteobacteria</taxon>
        <taxon>Enterobacterales</taxon>
        <taxon>Morganellaceae</taxon>
        <taxon>Xenorhabdus</taxon>
    </lineage>
</organism>
<dbReference type="AlphaFoldDB" id="A0A3D9UGI5"/>
<keyword evidence="2" id="KW-1185">Reference proteome</keyword>
<sequence length="368" mass="44007">MKKNIMIVFGLDDKRRDYLKKLYNQNSSKDDNVYITIDLLNHAIGLDFNREKVFDVFNNLIKNGGVSPYLLKQEDKSHSLMVFYCYMSYISKGSKRDDYTLTQLEMNKFSSMISVNAIYYMLNSWSMFLKRNFYMISHHDTFIRREENRNKYGSGKFYDDYKASFLAKNAGFEYICQRHEQDENTKKGMVVDNRDRETWNRLKNNSLTLGVFKNYIKSDEKGIKKILNLEKKIQGTKDNTSEDFSHMDMINTAFLKSYWRKISKLAIDWIEEEAKKEDSPIKGLRFYMENNNCLEKHDVKSNIDERKFHSNWRHCDYSDIASKDHCSPITYSELRYARKLMNRDPKHHIELDCIEDKSIFNRIKKFFD</sequence>